<keyword evidence="2" id="KW-1185">Reference proteome</keyword>
<protein>
    <submittedName>
        <fullName evidence="1">Uncharacterized protein</fullName>
    </submittedName>
</protein>
<proteinExistence type="predicted"/>
<accession>A0A8J8NKT1</accession>
<gene>
    <name evidence="1" type="ORF">FGO68_gene16609</name>
</gene>
<dbReference type="EMBL" id="RRYP01013577">
    <property type="protein sequence ID" value="TNV76440.1"/>
    <property type="molecule type" value="Genomic_DNA"/>
</dbReference>
<organism evidence="1 2">
    <name type="scientific">Halteria grandinella</name>
    <dbReference type="NCBI Taxonomy" id="5974"/>
    <lineage>
        <taxon>Eukaryota</taxon>
        <taxon>Sar</taxon>
        <taxon>Alveolata</taxon>
        <taxon>Ciliophora</taxon>
        <taxon>Intramacronucleata</taxon>
        <taxon>Spirotrichea</taxon>
        <taxon>Stichotrichia</taxon>
        <taxon>Sporadotrichida</taxon>
        <taxon>Halteriidae</taxon>
        <taxon>Halteria</taxon>
    </lineage>
</organism>
<comment type="caution">
    <text evidence="1">The sequence shown here is derived from an EMBL/GenBank/DDBJ whole genome shotgun (WGS) entry which is preliminary data.</text>
</comment>
<sequence length="76" mass="8831">MQVLLELQKSKPERMQPTQGSVLLNSRSIFSASRVFVKKLLMSDCCAEARERVVANRMVWRDLILSIYYNLIVIDE</sequence>
<evidence type="ECO:0000313" key="2">
    <source>
        <dbReference type="Proteomes" id="UP000785679"/>
    </source>
</evidence>
<reference evidence="1" key="1">
    <citation type="submission" date="2019-06" db="EMBL/GenBank/DDBJ databases">
        <authorList>
            <person name="Zheng W."/>
        </authorList>
    </citation>
    <scope>NUCLEOTIDE SEQUENCE</scope>
    <source>
        <strain evidence="1">QDHG01</strain>
    </source>
</reference>
<name>A0A8J8NKT1_HALGN</name>
<dbReference type="Proteomes" id="UP000785679">
    <property type="component" value="Unassembled WGS sequence"/>
</dbReference>
<evidence type="ECO:0000313" key="1">
    <source>
        <dbReference type="EMBL" id="TNV76440.1"/>
    </source>
</evidence>
<dbReference type="AlphaFoldDB" id="A0A8J8NKT1"/>